<organism evidence="4 5">
    <name type="scientific">Hydrogenimonas thermophila</name>
    <dbReference type="NCBI Taxonomy" id="223786"/>
    <lineage>
        <taxon>Bacteria</taxon>
        <taxon>Pseudomonadati</taxon>
        <taxon>Campylobacterota</taxon>
        <taxon>Epsilonproteobacteria</taxon>
        <taxon>Campylobacterales</taxon>
        <taxon>Hydrogenimonadaceae</taxon>
        <taxon>Hydrogenimonas</taxon>
    </lineage>
</organism>
<dbReference type="RefSeq" id="WP_092909685.1">
    <property type="nucleotide sequence ID" value="NZ_FOXB01000001.1"/>
</dbReference>
<evidence type="ECO:0000313" key="4">
    <source>
        <dbReference type="EMBL" id="SFO86945.1"/>
    </source>
</evidence>
<dbReference type="Gene3D" id="3.40.50.300">
    <property type="entry name" value="P-loop containing nucleotide triphosphate hydrolases"/>
    <property type="match status" value="1"/>
</dbReference>
<evidence type="ECO:0000256" key="1">
    <source>
        <dbReference type="ARBA" id="ARBA00022679"/>
    </source>
</evidence>
<dbReference type="PANTHER" id="PTHR10605:SF56">
    <property type="entry name" value="BIFUNCTIONAL HEPARAN SULFATE N-DEACETYLASE_N-SULFOTRANSFERASE"/>
    <property type="match status" value="1"/>
</dbReference>
<keyword evidence="5" id="KW-1185">Reference proteome</keyword>
<dbReference type="InterPro" id="IPR000863">
    <property type="entry name" value="Sulfotransferase_dom"/>
</dbReference>
<evidence type="ECO:0000313" key="5">
    <source>
        <dbReference type="Proteomes" id="UP000199227"/>
    </source>
</evidence>
<dbReference type="InterPro" id="IPR037359">
    <property type="entry name" value="NST/OST"/>
</dbReference>
<feature type="domain" description="Sulfotransferase" evidence="3">
    <location>
        <begin position="6"/>
        <end position="224"/>
    </location>
</feature>
<keyword evidence="2" id="KW-0325">Glycoprotein</keyword>
<name>A0A1I5KPK5_9BACT</name>
<dbReference type="SUPFAM" id="SSF52540">
    <property type="entry name" value="P-loop containing nucleoside triphosphate hydrolases"/>
    <property type="match status" value="1"/>
</dbReference>
<dbReference type="AlphaFoldDB" id="A0A1I5KPK5"/>
<reference evidence="4 5" key="1">
    <citation type="submission" date="2016-10" db="EMBL/GenBank/DDBJ databases">
        <authorList>
            <person name="de Groot N.N."/>
        </authorList>
    </citation>
    <scope>NUCLEOTIDE SEQUENCE [LARGE SCALE GENOMIC DNA]</scope>
    <source>
        <strain evidence="4 5">EP1-55-1</strain>
    </source>
</reference>
<dbReference type="InterPro" id="IPR027417">
    <property type="entry name" value="P-loop_NTPase"/>
</dbReference>
<dbReference type="EMBL" id="FOXB01000001">
    <property type="protein sequence ID" value="SFO86945.1"/>
    <property type="molecule type" value="Genomic_DNA"/>
</dbReference>
<dbReference type="GO" id="GO:0008146">
    <property type="term" value="F:sulfotransferase activity"/>
    <property type="evidence" value="ECO:0007669"/>
    <property type="project" value="InterPro"/>
</dbReference>
<dbReference type="OrthoDB" id="5317005at2"/>
<accession>A0A1I5KPK5</accession>
<dbReference type="PANTHER" id="PTHR10605">
    <property type="entry name" value="HEPARAN SULFATE SULFOTRANSFERASE"/>
    <property type="match status" value="1"/>
</dbReference>
<dbReference type="Pfam" id="PF00685">
    <property type="entry name" value="Sulfotransfer_1"/>
    <property type="match status" value="1"/>
</dbReference>
<dbReference type="STRING" id="223786.SAMN05216234_10124"/>
<evidence type="ECO:0000256" key="2">
    <source>
        <dbReference type="ARBA" id="ARBA00023180"/>
    </source>
</evidence>
<evidence type="ECO:0000259" key="3">
    <source>
        <dbReference type="Pfam" id="PF00685"/>
    </source>
</evidence>
<dbReference type="Proteomes" id="UP000199227">
    <property type="component" value="Unassembled WGS sequence"/>
</dbReference>
<proteinExistence type="predicted"/>
<sequence>MNKLPSFILVGSAKCGTSFLLKYLRQHPDIFLPRTNELYFHSSFKDYNGPFDKPYEKKVTKTFDDYKKNFEKANDRQIIGEFATDYLYAYENSIESIKKFIGDPKILIILRNPIDRTFSHYKHMLSKFEEPLSFFNALNAQEERRKKGWRWVYQYSRISSYYEQVKAYLENFKNVKVIVYEDLRDNPEQTIDEIYEFLKVKKIHFENISEKVNVKKIQKNRHIAHIGSIISKIEKVLYKKSLLGGYIISKNEIKISLSTLEKTTLYEDRFKTDIAKLESLLNRDLSIWRY</sequence>
<keyword evidence="1 4" id="KW-0808">Transferase</keyword>
<protein>
    <submittedName>
        <fullName evidence="4">Sulfotransferase family protein</fullName>
    </submittedName>
</protein>
<gene>
    <name evidence="4" type="ORF">SAMN05216234_10124</name>
</gene>